<evidence type="ECO:0000313" key="8">
    <source>
        <dbReference type="Proteomes" id="UP001233999"/>
    </source>
</evidence>
<dbReference type="GO" id="GO:0016491">
    <property type="term" value="F:oxidoreductase activity"/>
    <property type="evidence" value="ECO:0007669"/>
    <property type="project" value="InterPro"/>
</dbReference>
<comment type="subcellular location">
    <subcellularLocation>
        <location evidence="1">Mitochondrion matrix</location>
    </subcellularLocation>
</comment>
<gene>
    <name evidence="7" type="ORF">L9F63_022328</name>
</gene>
<dbReference type="AlphaFoldDB" id="A0AAD7ZMX3"/>
<dbReference type="GO" id="GO:0005759">
    <property type="term" value="C:mitochondrial matrix"/>
    <property type="evidence" value="ECO:0007669"/>
    <property type="project" value="UniProtKB-SubCell"/>
</dbReference>
<evidence type="ECO:0000259" key="6">
    <source>
        <dbReference type="Pfam" id="PF01593"/>
    </source>
</evidence>
<dbReference type="InterPro" id="IPR002937">
    <property type="entry name" value="Amino_oxidase"/>
</dbReference>
<evidence type="ECO:0000256" key="5">
    <source>
        <dbReference type="ARBA" id="ARBA00040298"/>
    </source>
</evidence>
<comment type="function">
    <text evidence="3">Probable oxidoreductase that may play a role as regulator of mitochondrial function.</text>
</comment>
<protein>
    <recommendedName>
        <fullName evidence="5">Pyridine nucleotide-disulfide oxidoreductase domain-containing protein 2</fullName>
    </recommendedName>
</protein>
<dbReference type="EMBL" id="JASPKZ010007617">
    <property type="protein sequence ID" value="KAJ9583311.1"/>
    <property type="molecule type" value="Genomic_DNA"/>
</dbReference>
<comment type="similarity">
    <text evidence="2">Belongs to the carotenoid/retinoid oxidoreductase family.</text>
</comment>
<evidence type="ECO:0000256" key="2">
    <source>
        <dbReference type="ARBA" id="ARBA00006046"/>
    </source>
</evidence>
<feature type="non-terminal residue" evidence="7">
    <location>
        <position position="559"/>
    </location>
</feature>
<dbReference type="PANTHER" id="PTHR10668:SF103">
    <property type="entry name" value="PYRIDINE NUCLEOTIDE-DISULFIDE OXIDOREDUCTASE DOMAIN-CONTAINING PROTEIN 2"/>
    <property type="match status" value="1"/>
</dbReference>
<evidence type="ECO:0000256" key="3">
    <source>
        <dbReference type="ARBA" id="ARBA00037217"/>
    </source>
</evidence>
<keyword evidence="8" id="KW-1185">Reference proteome</keyword>
<accession>A0AAD7ZMX3</accession>
<organism evidence="7 8">
    <name type="scientific">Diploptera punctata</name>
    <name type="common">Pacific beetle cockroach</name>
    <dbReference type="NCBI Taxonomy" id="6984"/>
    <lineage>
        <taxon>Eukaryota</taxon>
        <taxon>Metazoa</taxon>
        <taxon>Ecdysozoa</taxon>
        <taxon>Arthropoda</taxon>
        <taxon>Hexapoda</taxon>
        <taxon>Insecta</taxon>
        <taxon>Pterygota</taxon>
        <taxon>Neoptera</taxon>
        <taxon>Polyneoptera</taxon>
        <taxon>Dictyoptera</taxon>
        <taxon>Blattodea</taxon>
        <taxon>Blaberoidea</taxon>
        <taxon>Blaberidae</taxon>
        <taxon>Diplopterinae</taxon>
        <taxon>Diploptera</taxon>
    </lineage>
</organism>
<dbReference type="PANTHER" id="PTHR10668">
    <property type="entry name" value="PHYTOENE DEHYDROGENASE"/>
    <property type="match status" value="1"/>
</dbReference>
<dbReference type="Pfam" id="PF01593">
    <property type="entry name" value="Amino_oxidase"/>
    <property type="match status" value="1"/>
</dbReference>
<dbReference type="Gene3D" id="3.50.50.60">
    <property type="entry name" value="FAD/NAD(P)-binding domain"/>
    <property type="match status" value="2"/>
</dbReference>
<comment type="caution">
    <text evidence="7">The sequence shown here is derived from an EMBL/GenBank/DDBJ whole genome shotgun (WGS) entry which is preliminary data.</text>
</comment>
<proteinExistence type="inferred from homology"/>
<dbReference type="SUPFAM" id="SSF51905">
    <property type="entry name" value="FAD/NAD(P)-binding domain"/>
    <property type="match status" value="1"/>
</dbReference>
<evidence type="ECO:0000256" key="1">
    <source>
        <dbReference type="ARBA" id="ARBA00004305"/>
    </source>
</evidence>
<comment type="subunit">
    <text evidence="4">Interacts with COX5B; this interaction may contribute to localize PYROXD2 to the inner face of the inner mitochondrial membrane.</text>
</comment>
<dbReference type="InterPro" id="IPR036188">
    <property type="entry name" value="FAD/NAD-bd_sf"/>
</dbReference>
<name>A0AAD7ZMX3_DIPPU</name>
<evidence type="ECO:0000313" key="7">
    <source>
        <dbReference type="EMBL" id="KAJ9583311.1"/>
    </source>
</evidence>
<reference evidence="7" key="2">
    <citation type="submission" date="2023-05" db="EMBL/GenBank/DDBJ databases">
        <authorList>
            <person name="Fouks B."/>
        </authorList>
    </citation>
    <scope>NUCLEOTIDE SEQUENCE</scope>
    <source>
        <strain evidence="7">Stay&amp;Tobe</strain>
        <tissue evidence="7">Testes</tissue>
    </source>
</reference>
<feature type="domain" description="Amine oxidase" evidence="6">
    <location>
        <begin position="11"/>
        <end position="361"/>
    </location>
</feature>
<evidence type="ECO:0000256" key="4">
    <source>
        <dbReference type="ARBA" id="ARBA00038825"/>
    </source>
</evidence>
<dbReference type="Proteomes" id="UP001233999">
    <property type="component" value="Unassembled WGS sequence"/>
</dbReference>
<sequence>NKELIHMCHNGLVAAAYLQKSGLQTCVLERRHVIGGAAVTEEIIPGFKFSRASYVLSLLRPYIYTDLNFKDNKHGLKVYPRNPSSYTPLIETEWQKGKPRSLTLGKDEENNWKQIAGFSIKDAESYKRYEKQLERIVNSIDPLLDTSVSEIMELFEAKGFWNKFLAFRRNPQLLKAVKSLGSLGADISVLYEFFTSPATHILSRWFESEPLKATLATDAVIGAMAAPHSPGSAYTLLHHCMGQIDGVRGSWGYPEGGMGTVTKALAAAATSYGAHVFTNVEVSEIRVNEDGIAVGVVTADGCEINAGVVLSNATPHITYKNLLPDGALPEQFKTAVSHINYTSPVTKINVALRELPNFRADPTVSEKRAMPHHQCTIHINCENMDLITQAYNGATDGYFSQRPMIEMVLPSSVDPTLAPPGCHVCLLFTQFTPYHLKDGDIWDDKKKQEYANVVFSNIEEYAPGFKESIIGMEVLSPPDLEQIFGLTGGNIFHGALSLDQLFLCRSTSQVCGVYPPYTPVKNLLLCGSGTHPGGGVMGAPGYIAAQTLIKNKPKTKHSH</sequence>
<reference evidence="7" key="1">
    <citation type="journal article" date="2023" name="IScience">
        <title>Live-bearing cockroach genome reveals convergent evolutionary mechanisms linked to viviparity in insects and beyond.</title>
        <authorList>
            <person name="Fouks B."/>
            <person name="Harrison M.C."/>
            <person name="Mikhailova A.A."/>
            <person name="Marchal E."/>
            <person name="English S."/>
            <person name="Carruthers M."/>
            <person name="Jennings E.C."/>
            <person name="Chiamaka E.L."/>
            <person name="Frigard R.A."/>
            <person name="Pippel M."/>
            <person name="Attardo G.M."/>
            <person name="Benoit J.B."/>
            <person name="Bornberg-Bauer E."/>
            <person name="Tobe S.S."/>
        </authorList>
    </citation>
    <scope>NUCLEOTIDE SEQUENCE</scope>
    <source>
        <strain evidence="7">Stay&amp;Tobe</strain>
    </source>
</reference>